<reference evidence="2" key="1">
    <citation type="journal article" date="2024" name="Algal Res.">
        <title>Biochemical, toxicological and genomic investigation of a high-biomass producing Limnothrix strain isolated from Italian shallow drinking water reservoir.</title>
        <authorList>
            <person name="Simonazzi M."/>
            <person name="Shishido T.K."/>
            <person name="Delbaje E."/>
            <person name="Wahlsten M."/>
            <person name="Fewer D.P."/>
            <person name="Sivonen K."/>
            <person name="Pezzolesi L."/>
            <person name="Pistocchi R."/>
        </authorList>
    </citation>
    <scope>NUCLEOTIDE SEQUENCE [LARGE SCALE GENOMIC DNA]</scope>
    <source>
        <strain evidence="2">LRLZ20PSL1</strain>
    </source>
</reference>
<sequence length="472" mass="52574">MPARCVPSCAEFSLNGLLRSLRWAMSAGAIALVLTSAGEVARAQLPFLDNLPIFDIFSRPAKDEFPPSPLELLEADPLLPEFPMKRELSPTERDRLRLALDELNLQAAATLRAGKTLEAFALWNRELRLRRFLGVFAELPALGRVGELAWREGAVEETRVVTDRIKAIQAGQTGPKPVLPDEQPLPIPEDPALLEALGLAYYQVRAPKLALAVLEPRLLMARAADDPTEIEKYLVAIGQLRASLFEDAAAVDAYRELLAIERAKIAAGRWVVVPVPPGTEPTIPLHRQAEVRYARELVMLLNRSRQWDEAIAAQRDLLGVYQELGIVRLIPPLMSELAANFDRADRVEEAVLQYRETAAAARSIKQLGIAREALDRLATLYRSRPAFADKPDLLASLYISLLELAREAADGYGMMDTYEKLGDLFVSLNQRDRARIAYEQAVILAKQLQHRESYFARKLQDLGPAPTPFNQP</sequence>
<protein>
    <recommendedName>
        <fullName evidence="3">Tetratricopeptide repeat protein</fullName>
    </recommendedName>
</protein>
<proteinExistence type="predicted"/>
<evidence type="ECO:0008006" key="3">
    <source>
        <dbReference type="Google" id="ProtNLM"/>
    </source>
</evidence>
<evidence type="ECO:0000313" key="2">
    <source>
        <dbReference type="Proteomes" id="UP001604335"/>
    </source>
</evidence>
<dbReference type="SUPFAM" id="SSF48452">
    <property type="entry name" value="TPR-like"/>
    <property type="match status" value="1"/>
</dbReference>
<dbReference type="Proteomes" id="UP001604335">
    <property type="component" value="Unassembled WGS sequence"/>
</dbReference>
<dbReference type="InterPro" id="IPR011990">
    <property type="entry name" value="TPR-like_helical_dom_sf"/>
</dbReference>
<dbReference type="EMBL" id="JAZAQF010000088">
    <property type="protein sequence ID" value="MFG3819312.1"/>
    <property type="molecule type" value="Genomic_DNA"/>
</dbReference>
<keyword evidence="2" id="KW-1185">Reference proteome</keyword>
<accession>A0ABW7CDU5</accession>
<dbReference type="Gene3D" id="1.25.40.10">
    <property type="entry name" value="Tetratricopeptide repeat domain"/>
    <property type="match status" value="2"/>
</dbReference>
<name>A0ABW7CDU5_9CYAN</name>
<evidence type="ECO:0000313" key="1">
    <source>
        <dbReference type="EMBL" id="MFG3819312.1"/>
    </source>
</evidence>
<dbReference type="RefSeq" id="WP_393015144.1">
    <property type="nucleotide sequence ID" value="NZ_JAZAQF010000088.1"/>
</dbReference>
<gene>
    <name evidence="1" type="ORF">VPK24_16825</name>
</gene>
<comment type="caution">
    <text evidence="1">The sequence shown here is derived from an EMBL/GenBank/DDBJ whole genome shotgun (WGS) entry which is preliminary data.</text>
</comment>
<organism evidence="1 2">
    <name type="scientific">Limnothrix redekei LRLZ20PSL1</name>
    <dbReference type="NCBI Taxonomy" id="3112953"/>
    <lineage>
        <taxon>Bacteria</taxon>
        <taxon>Bacillati</taxon>
        <taxon>Cyanobacteriota</taxon>
        <taxon>Cyanophyceae</taxon>
        <taxon>Pseudanabaenales</taxon>
        <taxon>Pseudanabaenaceae</taxon>
        <taxon>Limnothrix</taxon>
    </lineage>
</organism>